<evidence type="ECO:0000256" key="6">
    <source>
        <dbReference type="ARBA" id="ARBA00022989"/>
    </source>
</evidence>
<dbReference type="EMBL" id="AP027151">
    <property type="protein sequence ID" value="BDV43734.1"/>
    <property type="molecule type" value="Genomic_DNA"/>
</dbReference>
<reference evidence="9 10" key="1">
    <citation type="submission" date="2022-12" db="EMBL/GenBank/DDBJ databases">
        <title>Polyphasic characterization of Geotalea uranireducens NIT-SL11 newly isolated from a complex of sewage sludge and microbially reduced graphene oxide.</title>
        <authorList>
            <person name="Xie L."/>
            <person name="Yoshida N."/>
            <person name="Meng L."/>
        </authorList>
    </citation>
    <scope>NUCLEOTIDE SEQUENCE [LARGE SCALE GENOMIC DNA]</scope>
    <source>
        <strain evidence="9 10">NIT-SL11</strain>
    </source>
</reference>
<comment type="similarity">
    <text evidence="2">Belongs to the MreD family.</text>
</comment>
<evidence type="ECO:0000256" key="5">
    <source>
        <dbReference type="ARBA" id="ARBA00022960"/>
    </source>
</evidence>
<dbReference type="Pfam" id="PF04093">
    <property type="entry name" value="MreD"/>
    <property type="match status" value="1"/>
</dbReference>
<keyword evidence="10" id="KW-1185">Reference proteome</keyword>
<feature type="transmembrane region" description="Helical" evidence="8">
    <location>
        <begin position="66"/>
        <end position="87"/>
    </location>
</feature>
<evidence type="ECO:0000256" key="4">
    <source>
        <dbReference type="ARBA" id="ARBA00022692"/>
    </source>
</evidence>
<keyword evidence="6 8" id="KW-1133">Transmembrane helix</keyword>
<evidence type="ECO:0000313" key="9">
    <source>
        <dbReference type="EMBL" id="BDV43734.1"/>
    </source>
</evidence>
<organism evidence="9 10">
    <name type="scientific">Geotalea uraniireducens</name>
    <dbReference type="NCBI Taxonomy" id="351604"/>
    <lineage>
        <taxon>Bacteria</taxon>
        <taxon>Pseudomonadati</taxon>
        <taxon>Thermodesulfobacteriota</taxon>
        <taxon>Desulfuromonadia</taxon>
        <taxon>Geobacterales</taxon>
        <taxon>Geobacteraceae</taxon>
        <taxon>Geotalea</taxon>
    </lineage>
</organism>
<evidence type="ECO:0000313" key="10">
    <source>
        <dbReference type="Proteomes" id="UP001317705"/>
    </source>
</evidence>
<evidence type="ECO:0000256" key="1">
    <source>
        <dbReference type="ARBA" id="ARBA00004651"/>
    </source>
</evidence>
<dbReference type="Proteomes" id="UP001317705">
    <property type="component" value="Chromosome"/>
</dbReference>
<evidence type="ECO:0000256" key="8">
    <source>
        <dbReference type="SAM" id="Phobius"/>
    </source>
</evidence>
<sequence length="161" mass="17845">MIKTLWYAILVFATLIFQFTLFPAYFADPFKPNLLIILIVYMGLRESLAWGILAYFLGLIQDSFSGLYLGLDGFSYLIIFLLLTLVADRLFTDRRSLMILGVLAATLLNGVLNLLLLILFSAADGIYATLLQSLIPQALVNALAASIIFTFSPLARLGEAR</sequence>
<name>A0ABM8EMS4_9BACT</name>
<comment type="subcellular location">
    <subcellularLocation>
        <location evidence="1">Cell membrane</location>
        <topology evidence="1">Multi-pass membrane protein</topology>
    </subcellularLocation>
</comment>
<feature type="transmembrane region" description="Helical" evidence="8">
    <location>
        <begin position="134"/>
        <end position="155"/>
    </location>
</feature>
<gene>
    <name evidence="9" type="primary">mreD</name>
    <name evidence="9" type="ORF">GURASL_26570</name>
</gene>
<feature type="transmembrane region" description="Helical" evidence="8">
    <location>
        <begin position="6"/>
        <end position="27"/>
    </location>
</feature>
<protein>
    <submittedName>
        <fullName evidence="9">Rod shape-determining protein MreD</fullName>
    </submittedName>
</protein>
<accession>A0ABM8EMS4</accession>
<keyword evidence="7 8" id="KW-0472">Membrane</keyword>
<feature type="transmembrane region" description="Helical" evidence="8">
    <location>
        <begin position="99"/>
        <end position="122"/>
    </location>
</feature>
<keyword evidence="5" id="KW-0133">Cell shape</keyword>
<keyword evidence="4 8" id="KW-0812">Transmembrane</keyword>
<dbReference type="NCBIfam" id="TIGR03426">
    <property type="entry name" value="shape_MreD"/>
    <property type="match status" value="1"/>
</dbReference>
<proteinExistence type="inferred from homology"/>
<evidence type="ECO:0000256" key="3">
    <source>
        <dbReference type="ARBA" id="ARBA00022475"/>
    </source>
</evidence>
<keyword evidence="3" id="KW-1003">Cell membrane</keyword>
<evidence type="ECO:0000256" key="7">
    <source>
        <dbReference type="ARBA" id="ARBA00023136"/>
    </source>
</evidence>
<dbReference type="InterPro" id="IPR007227">
    <property type="entry name" value="Cell_shape_determining_MreD"/>
</dbReference>
<dbReference type="RefSeq" id="WP_281999856.1">
    <property type="nucleotide sequence ID" value="NZ_AP027151.1"/>
</dbReference>
<evidence type="ECO:0000256" key="2">
    <source>
        <dbReference type="ARBA" id="ARBA00007776"/>
    </source>
</evidence>
<feature type="transmembrane region" description="Helical" evidence="8">
    <location>
        <begin position="34"/>
        <end position="60"/>
    </location>
</feature>